<dbReference type="RefSeq" id="WP_343765622.1">
    <property type="nucleotide sequence ID" value="NZ_BAAACF010000001.1"/>
</dbReference>
<protein>
    <recommendedName>
        <fullName evidence="4">Membrane-spanning protein</fullName>
    </recommendedName>
</protein>
<keyword evidence="3" id="KW-1185">Reference proteome</keyword>
<feature type="transmembrane region" description="Helical" evidence="1">
    <location>
        <begin position="7"/>
        <end position="30"/>
    </location>
</feature>
<feature type="transmembrane region" description="Helical" evidence="1">
    <location>
        <begin position="131"/>
        <end position="155"/>
    </location>
</feature>
<keyword evidence="1" id="KW-0472">Membrane</keyword>
<dbReference type="InterPro" id="IPR014509">
    <property type="entry name" value="YjdF-like"/>
</dbReference>
<reference evidence="2 3" key="1">
    <citation type="journal article" date="2019" name="Int. J. Syst. Evol. Microbiol.">
        <title>The Global Catalogue of Microorganisms (GCM) 10K type strain sequencing project: providing services to taxonomists for standard genome sequencing and annotation.</title>
        <authorList>
            <consortium name="The Broad Institute Genomics Platform"/>
            <consortium name="The Broad Institute Genome Sequencing Center for Infectious Disease"/>
            <person name="Wu L."/>
            <person name="Ma J."/>
        </authorList>
    </citation>
    <scope>NUCLEOTIDE SEQUENCE [LARGE SCALE GENOMIC DNA]</scope>
    <source>
        <strain evidence="2 3">JCM 1405</strain>
    </source>
</reference>
<name>A0ABN1ILZ9_9CLOT</name>
<organism evidence="2 3">
    <name type="scientific">Clostridium malenominatum</name>
    <dbReference type="NCBI Taxonomy" id="1539"/>
    <lineage>
        <taxon>Bacteria</taxon>
        <taxon>Bacillati</taxon>
        <taxon>Bacillota</taxon>
        <taxon>Clostridia</taxon>
        <taxon>Eubacteriales</taxon>
        <taxon>Clostridiaceae</taxon>
        <taxon>Clostridium</taxon>
    </lineage>
</organism>
<proteinExistence type="predicted"/>
<dbReference type="EMBL" id="BAAACF010000001">
    <property type="protein sequence ID" value="GAA0717166.1"/>
    <property type="molecule type" value="Genomic_DNA"/>
</dbReference>
<dbReference type="Proteomes" id="UP001500339">
    <property type="component" value="Unassembled WGS sequence"/>
</dbReference>
<evidence type="ECO:0000256" key="1">
    <source>
        <dbReference type="SAM" id="Phobius"/>
    </source>
</evidence>
<sequence length="203" mass="23553">MNNKNNRLVIGIALLFEITLIITAILSIVSRQWKNLWLSLLAVVCLIIPFILTRIANIKKIRLPYNFQLMTLIFIFLAQYLGEIKNFYGIFWWWDILLHATSGSYVVIIALYSMEGVITKEEGITNQRFDFFTAIFAFSISITLGTLWEMFEFIGDYLFNTNMVKGGLEDTSTDLIVKILAAFITSIIYYYRNNKSIKKRSKL</sequence>
<accession>A0ABN1ILZ9</accession>
<evidence type="ECO:0000313" key="2">
    <source>
        <dbReference type="EMBL" id="GAA0717166.1"/>
    </source>
</evidence>
<gene>
    <name evidence="2" type="ORF">GCM10008905_02510</name>
</gene>
<feature type="transmembrane region" description="Helical" evidence="1">
    <location>
        <begin position="36"/>
        <end position="56"/>
    </location>
</feature>
<keyword evidence="1" id="KW-0812">Transmembrane</keyword>
<evidence type="ECO:0000313" key="3">
    <source>
        <dbReference type="Proteomes" id="UP001500339"/>
    </source>
</evidence>
<comment type="caution">
    <text evidence="2">The sequence shown here is derived from an EMBL/GenBank/DDBJ whole genome shotgun (WGS) entry which is preliminary data.</text>
</comment>
<evidence type="ECO:0008006" key="4">
    <source>
        <dbReference type="Google" id="ProtNLM"/>
    </source>
</evidence>
<feature type="transmembrane region" description="Helical" evidence="1">
    <location>
        <begin position="175"/>
        <end position="192"/>
    </location>
</feature>
<dbReference type="Pfam" id="PF09997">
    <property type="entry name" value="DUF2238"/>
    <property type="match status" value="1"/>
</dbReference>
<feature type="transmembrane region" description="Helical" evidence="1">
    <location>
        <begin position="87"/>
        <end position="111"/>
    </location>
</feature>
<feature type="transmembrane region" description="Helical" evidence="1">
    <location>
        <begin position="63"/>
        <end position="81"/>
    </location>
</feature>
<keyword evidence="1" id="KW-1133">Transmembrane helix</keyword>